<feature type="repeat" description="PPR" evidence="3">
    <location>
        <begin position="139"/>
        <end position="173"/>
    </location>
</feature>
<dbReference type="PANTHER" id="PTHR47447">
    <property type="entry name" value="OS03G0856100 PROTEIN"/>
    <property type="match status" value="1"/>
</dbReference>
<reference evidence="6" key="1">
    <citation type="journal article" date="2019" name="Gigascience">
        <title>De novo genome assembly of the endangered Acer yangbiense, a plant species with extremely small populations endemic to Yunnan Province, China.</title>
        <authorList>
            <person name="Yang J."/>
            <person name="Wariss H.M."/>
            <person name="Tao L."/>
            <person name="Zhang R."/>
            <person name="Yun Q."/>
            <person name="Hollingsworth P."/>
            <person name="Dao Z."/>
            <person name="Luo G."/>
            <person name="Guo H."/>
            <person name="Ma Y."/>
            <person name="Sun W."/>
        </authorList>
    </citation>
    <scope>NUCLEOTIDE SEQUENCE [LARGE SCALE GENOMIC DNA]</scope>
    <source>
        <strain evidence="6">cv. Malutang</strain>
    </source>
</reference>
<dbReference type="Pfam" id="PF01535">
    <property type="entry name" value="PPR"/>
    <property type="match status" value="1"/>
</dbReference>
<feature type="repeat" description="PPR" evidence="3">
    <location>
        <begin position="348"/>
        <end position="382"/>
    </location>
</feature>
<sequence>MFTLQHKPLNHLHQHLPLHPPKFHSRPITTAPPPPPPQPTDPTSFASLVLNSTNPHALTQTLHSPTLQWTPQLVDQIIKRLWNHALKALHFFNILSRHPTYIHSLSSFDHAVDLAARLRDYKTVWTLVHRMKSLRLGPAPKTFAIIAERYVSAGKADRAVKIFLSMHEHGCRQSLNSFNTILDLLCKEKKVEKAYNLFKVFRGKFKADVVSYNVIANGWCLIKRTNKALEILKEMVERGIDPNLTTYNIILKGYFRAGQIEEAWRFFLEMKNRKCEIDVVTYTTVVHGFGVVGEINRARNVFDEMIKEGVLPSVVTYNALIQVLCKKDNVENAILVFEEMVRKGYVPNSITYNLVIRGLCHAGEMERVIEYMNRMKDDECEPNVQTYNVVIRYFCDAGEIEKGLELFEKMGSGDCLPNLDTYNILISAMFVRKKSDDLLVAGKLLIEMVDRGFMPRRFTFNRVLNGLLLTGNQGFAKEILRLQSRCGRLPQISRWRYLLHPSISNSDPQCLLSDANRRSVEYRRKTLVTWMNIPLDEKNEDWHSSLQQTYGILRGYEEIDSRICFLVLGMKNLVSGISSHDHTKSGDWSHLSLL</sequence>
<dbReference type="OrthoDB" id="185373at2759"/>
<organism evidence="5 6">
    <name type="scientific">Acer yangbiense</name>
    <dbReference type="NCBI Taxonomy" id="1000413"/>
    <lineage>
        <taxon>Eukaryota</taxon>
        <taxon>Viridiplantae</taxon>
        <taxon>Streptophyta</taxon>
        <taxon>Embryophyta</taxon>
        <taxon>Tracheophyta</taxon>
        <taxon>Spermatophyta</taxon>
        <taxon>Magnoliopsida</taxon>
        <taxon>eudicotyledons</taxon>
        <taxon>Gunneridae</taxon>
        <taxon>Pentapetalae</taxon>
        <taxon>rosids</taxon>
        <taxon>malvids</taxon>
        <taxon>Sapindales</taxon>
        <taxon>Sapindaceae</taxon>
        <taxon>Hippocastanoideae</taxon>
        <taxon>Acereae</taxon>
        <taxon>Acer</taxon>
    </lineage>
</organism>
<dbReference type="PROSITE" id="PS51375">
    <property type="entry name" value="PPR"/>
    <property type="match status" value="7"/>
</dbReference>
<dbReference type="Pfam" id="PF13041">
    <property type="entry name" value="PPR_2"/>
    <property type="match status" value="3"/>
</dbReference>
<dbReference type="EMBL" id="VAHF01000011">
    <property type="protein sequence ID" value="TXG50341.1"/>
    <property type="molecule type" value="Genomic_DNA"/>
</dbReference>
<dbReference type="Proteomes" id="UP000323000">
    <property type="component" value="Chromosome 11"/>
</dbReference>
<comment type="similarity">
    <text evidence="1">Belongs to the PPR family. P subfamily.</text>
</comment>
<keyword evidence="2" id="KW-0677">Repeat</keyword>
<feature type="repeat" description="PPR" evidence="3">
    <location>
        <begin position="278"/>
        <end position="312"/>
    </location>
</feature>
<evidence type="ECO:0008006" key="7">
    <source>
        <dbReference type="Google" id="ProtNLM"/>
    </source>
</evidence>
<evidence type="ECO:0000256" key="3">
    <source>
        <dbReference type="PROSITE-ProRule" id="PRU00708"/>
    </source>
</evidence>
<dbReference type="SUPFAM" id="SSF81901">
    <property type="entry name" value="HCP-like"/>
    <property type="match status" value="1"/>
</dbReference>
<feature type="repeat" description="PPR" evidence="3">
    <location>
        <begin position="243"/>
        <end position="277"/>
    </location>
</feature>
<feature type="compositionally biased region" description="Basic residues" evidence="4">
    <location>
        <begin position="8"/>
        <end position="25"/>
    </location>
</feature>
<dbReference type="InterPro" id="IPR011990">
    <property type="entry name" value="TPR-like_helical_dom_sf"/>
</dbReference>
<feature type="repeat" description="PPR" evidence="3">
    <location>
        <begin position="313"/>
        <end position="347"/>
    </location>
</feature>
<comment type="caution">
    <text evidence="5">The sequence shown here is derived from an EMBL/GenBank/DDBJ whole genome shotgun (WGS) entry which is preliminary data.</text>
</comment>
<dbReference type="PANTHER" id="PTHR47447:SF28">
    <property type="entry name" value="PENTACOTRIPEPTIDE-REPEAT REGION OF PRORP DOMAIN-CONTAINING PROTEIN"/>
    <property type="match status" value="1"/>
</dbReference>
<protein>
    <recommendedName>
        <fullName evidence="7">Pentacotripeptide-repeat region of PRORP domain-containing protein</fullName>
    </recommendedName>
</protein>
<feature type="repeat" description="PPR" evidence="3">
    <location>
        <begin position="208"/>
        <end position="242"/>
    </location>
</feature>
<evidence type="ECO:0000313" key="6">
    <source>
        <dbReference type="Proteomes" id="UP000323000"/>
    </source>
</evidence>
<dbReference type="InterPro" id="IPR002885">
    <property type="entry name" value="PPR_rpt"/>
</dbReference>
<evidence type="ECO:0000256" key="1">
    <source>
        <dbReference type="ARBA" id="ARBA00007626"/>
    </source>
</evidence>
<evidence type="ECO:0000256" key="4">
    <source>
        <dbReference type="SAM" id="MobiDB-lite"/>
    </source>
</evidence>
<feature type="repeat" description="PPR" evidence="3">
    <location>
        <begin position="383"/>
        <end position="417"/>
    </location>
</feature>
<dbReference type="Pfam" id="PF13812">
    <property type="entry name" value="PPR_3"/>
    <property type="match status" value="1"/>
</dbReference>
<feature type="region of interest" description="Disordered" evidence="4">
    <location>
        <begin position="1"/>
        <end position="44"/>
    </location>
</feature>
<name>A0A5C7H0J6_9ROSI</name>
<dbReference type="AlphaFoldDB" id="A0A5C7H0J6"/>
<evidence type="ECO:0000313" key="5">
    <source>
        <dbReference type="EMBL" id="TXG50341.1"/>
    </source>
</evidence>
<dbReference type="Gene3D" id="1.25.40.10">
    <property type="entry name" value="Tetratricopeptide repeat domain"/>
    <property type="match status" value="4"/>
</dbReference>
<keyword evidence="6" id="KW-1185">Reference proteome</keyword>
<dbReference type="NCBIfam" id="TIGR00756">
    <property type="entry name" value="PPR"/>
    <property type="match status" value="7"/>
</dbReference>
<proteinExistence type="inferred from homology"/>
<feature type="compositionally biased region" description="Pro residues" evidence="4">
    <location>
        <begin position="30"/>
        <end position="40"/>
    </location>
</feature>
<evidence type="ECO:0000256" key="2">
    <source>
        <dbReference type="ARBA" id="ARBA00022737"/>
    </source>
</evidence>
<accession>A0A5C7H0J6</accession>
<gene>
    <name evidence="5" type="ORF">EZV62_022865</name>
</gene>